<evidence type="ECO:0000313" key="3">
    <source>
        <dbReference type="EMBL" id="KII83805.1"/>
    </source>
</evidence>
<dbReference type="HOGENOM" id="CLU_683563_0_0_1"/>
<keyword evidence="2" id="KW-0472">Membrane</keyword>
<protein>
    <submittedName>
        <fullName evidence="3">Uncharacterized protein</fullName>
    </submittedName>
</protein>
<proteinExistence type="predicted"/>
<sequence length="403" mass="45002">MPSSSSTCDTPPRPRISEYTGKMTIEKFLEFAQLPEDRRRTVVKGPPPKDYTLRRAKHDPAVNRIDYLHSPASRASHRALFGDLQQLAEAYTRAQVVWAANPTLKPNAAQKGVRGHLLGVRHHPALPVEAKPAPEAEPMPRKKPWLRYIPKIPRPIKIYTLHSLAKFIYSQKKLAMPKFASKALRRSSTVSSSKTAVSVKSKDTDATAVEPPGRRPSITRSARARLETVAEEAEPAAPSIGWVPSQMRPRRHSDGSVKPRKTFNTLPFKLDGHLERVPPLRKYDTPYDRYRASAACRAFMLSPQRALLLEPVPSYRRGPLIFDVDTAEDDDSVSADPPKIEDDESDYERQGFVGRLCSRIKSDLIVLTLFLGICFLGATIMAALLVFIILAAVANLFLGKSER</sequence>
<keyword evidence="2" id="KW-1133">Transmembrane helix</keyword>
<feature type="region of interest" description="Disordered" evidence="1">
    <location>
        <begin position="185"/>
        <end position="219"/>
    </location>
</feature>
<reference evidence="3 4" key="1">
    <citation type="submission" date="2014-06" db="EMBL/GenBank/DDBJ databases">
        <title>Evolutionary Origins and Diversification of the Mycorrhizal Mutualists.</title>
        <authorList>
            <consortium name="DOE Joint Genome Institute"/>
            <consortium name="Mycorrhizal Genomics Consortium"/>
            <person name="Kohler A."/>
            <person name="Kuo A."/>
            <person name="Nagy L.G."/>
            <person name="Floudas D."/>
            <person name="Copeland A."/>
            <person name="Barry K.W."/>
            <person name="Cichocki N."/>
            <person name="Veneault-Fourrey C."/>
            <person name="LaButti K."/>
            <person name="Lindquist E.A."/>
            <person name="Lipzen A."/>
            <person name="Lundell T."/>
            <person name="Morin E."/>
            <person name="Murat C."/>
            <person name="Riley R."/>
            <person name="Ohm R."/>
            <person name="Sun H."/>
            <person name="Tunlid A."/>
            <person name="Henrissat B."/>
            <person name="Grigoriev I.V."/>
            <person name="Hibbett D.S."/>
            <person name="Martin F."/>
        </authorList>
    </citation>
    <scope>NUCLEOTIDE SEQUENCE [LARGE SCALE GENOMIC DNA]</scope>
    <source>
        <strain evidence="3 4">FD-325 SS-3</strain>
    </source>
</reference>
<accession>A0A0C9SWM5</accession>
<evidence type="ECO:0000256" key="2">
    <source>
        <dbReference type="SAM" id="Phobius"/>
    </source>
</evidence>
<evidence type="ECO:0000256" key="1">
    <source>
        <dbReference type="SAM" id="MobiDB-lite"/>
    </source>
</evidence>
<dbReference type="Proteomes" id="UP000053263">
    <property type="component" value="Unassembled WGS sequence"/>
</dbReference>
<feature type="compositionally biased region" description="Low complexity" evidence="1">
    <location>
        <begin position="186"/>
        <end position="199"/>
    </location>
</feature>
<keyword evidence="2" id="KW-0812">Transmembrane</keyword>
<feature type="transmembrane region" description="Helical" evidence="2">
    <location>
        <begin position="365"/>
        <end position="398"/>
    </location>
</feature>
<dbReference type="EMBL" id="KN832574">
    <property type="protein sequence ID" value="KII83805.1"/>
    <property type="molecule type" value="Genomic_DNA"/>
</dbReference>
<name>A0A0C9SWM5_PLICR</name>
<dbReference type="AlphaFoldDB" id="A0A0C9SWM5"/>
<organism evidence="3 4">
    <name type="scientific">Plicaturopsis crispa FD-325 SS-3</name>
    <dbReference type="NCBI Taxonomy" id="944288"/>
    <lineage>
        <taxon>Eukaryota</taxon>
        <taxon>Fungi</taxon>
        <taxon>Dikarya</taxon>
        <taxon>Basidiomycota</taxon>
        <taxon>Agaricomycotina</taxon>
        <taxon>Agaricomycetes</taxon>
        <taxon>Agaricomycetidae</taxon>
        <taxon>Amylocorticiales</taxon>
        <taxon>Amylocorticiaceae</taxon>
        <taxon>Plicatura</taxon>
        <taxon>Plicaturopsis crispa</taxon>
    </lineage>
</organism>
<gene>
    <name evidence="3" type="ORF">PLICRDRAFT_32770</name>
</gene>
<feature type="region of interest" description="Disordered" evidence="1">
    <location>
        <begin position="235"/>
        <end position="262"/>
    </location>
</feature>
<evidence type="ECO:0000313" key="4">
    <source>
        <dbReference type="Proteomes" id="UP000053263"/>
    </source>
</evidence>
<keyword evidence="4" id="KW-1185">Reference proteome</keyword>